<keyword evidence="1" id="KW-0472">Membrane</keyword>
<sequence length="105" mass="11951">MPSIVLCCITINSPLPHRHRKSSVALPSIVLCYIAIDSPLLHRRVLVKASQVHYLLKELVRKLIVETQLDNSCCSIFFVMFVSLRLLTFLPFYTNNYVAFASLSL</sequence>
<proteinExistence type="predicted"/>
<organism evidence="2 3">
    <name type="scientific">Gossypium mustelinum</name>
    <name type="common">Cotton</name>
    <name type="synonym">Gossypium caicoense</name>
    <dbReference type="NCBI Taxonomy" id="34275"/>
    <lineage>
        <taxon>Eukaryota</taxon>
        <taxon>Viridiplantae</taxon>
        <taxon>Streptophyta</taxon>
        <taxon>Embryophyta</taxon>
        <taxon>Tracheophyta</taxon>
        <taxon>Spermatophyta</taxon>
        <taxon>Magnoliopsida</taxon>
        <taxon>eudicotyledons</taxon>
        <taxon>Gunneridae</taxon>
        <taxon>Pentapetalae</taxon>
        <taxon>rosids</taxon>
        <taxon>malvids</taxon>
        <taxon>Malvales</taxon>
        <taxon>Malvaceae</taxon>
        <taxon>Malvoideae</taxon>
        <taxon>Gossypium</taxon>
    </lineage>
</organism>
<protein>
    <submittedName>
        <fullName evidence="2">Uncharacterized protein</fullName>
    </submittedName>
</protein>
<dbReference type="Proteomes" id="UP000323597">
    <property type="component" value="Chromosome D10"/>
</dbReference>
<gene>
    <name evidence="2" type="ORF">E1A91_D10G158100v1</name>
</gene>
<evidence type="ECO:0000313" key="3">
    <source>
        <dbReference type="Proteomes" id="UP000323597"/>
    </source>
</evidence>
<dbReference type="AlphaFoldDB" id="A0A5D2T9S6"/>
<keyword evidence="3" id="KW-1185">Reference proteome</keyword>
<keyword evidence="1" id="KW-0812">Transmembrane</keyword>
<feature type="transmembrane region" description="Helical" evidence="1">
    <location>
        <begin position="71"/>
        <end position="93"/>
    </location>
</feature>
<dbReference type="EMBL" id="CM017658">
    <property type="protein sequence ID" value="TYI61223.1"/>
    <property type="molecule type" value="Genomic_DNA"/>
</dbReference>
<keyword evidence="1" id="KW-1133">Transmembrane helix</keyword>
<name>A0A5D2T9S6_GOSMU</name>
<accession>A0A5D2T9S6</accession>
<reference evidence="2 3" key="1">
    <citation type="submission" date="2019-07" db="EMBL/GenBank/DDBJ databases">
        <title>WGS assembly of Gossypium mustelinum.</title>
        <authorList>
            <person name="Chen Z.J."/>
            <person name="Sreedasyam A."/>
            <person name="Ando A."/>
            <person name="Song Q."/>
            <person name="De L."/>
            <person name="Hulse-Kemp A."/>
            <person name="Ding M."/>
            <person name="Ye W."/>
            <person name="Kirkbride R."/>
            <person name="Jenkins J."/>
            <person name="Plott C."/>
            <person name="Lovell J."/>
            <person name="Lin Y.-M."/>
            <person name="Vaughn R."/>
            <person name="Liu B."/>
            <person name="Li W."/>
            <person name="Simpson S."/>
            <person name="Scheffler B."/>
            <person name="Saski C."/>
            <person name="Grover C."/>
            <person name="Hu G."/>
            <person name="Conover J."/>
            <person name="Carlson J."/>
            <person name="Shu S."/>
            <person name="Boston L."/>
            <person name="Williams M."/>
            <person name="Peterson D."/>
            <person name="Mcgee K."/>
            <person name="Jones D."/>
            <person name="Wendel J."/>
            <person name="Stelly D."/>
            <person name="Grimwood J."/>
            <person name="Schmutz J."/>
        </authorList>
    </citation>
    <scope>NUCLEOTIDE SEQUENCE [LARGE SCALE GENOMIC DNA]</scope>
    <source>
        <strain evidence="2">1408120.09</strain>
    </source>
</reference>
<evidence type="ECO:0000256" key="1">
    <source>
        <dbReference type="SAM" id="Phobius"/>
    </source>
</evidence>
<evidence type="ECO:0000313" key="2">
    <source>
        <dbReference type="EMBL" id="TYI61223.1"/>
    </source>
</evidence>